<evidence type="ECO:0000313" key="2">
    <source>
        <dbReference type="Proteomes" id="UP000182306"/>
    </source>
</evidence>
<dbReference type="EMBL" id="CP013110">
    <property type="protein sequence ID" value="APG95412.1"/>
    <property type="molecule type" value="Genomic_DNA"/>
</dbReference>
<geneLocation type="plasmid" evidence="1 2">
    <name>C</name>
</geneLocation>
<gene>
    <name evidence="1" type="ORF">SAMCFNEI73_pC1708</name>
</gene>
<reference evidence="1 2" key="1">
    <citation type="submission" date="2015-10" db="EMBL/GenBank/DDBJ databases">
        <title>Genomic differences between typical nodule nitrogen-fixing rhizobial strains and those coming from bean seeds.</title>
        <authorList>
            <person name="Peralta H."/>
            <person name="Aguilar-Vera A."/>
            <person name="Diaz R."/>
            <person name="Mora Y."/>
            <person name="Martinez-Batallar G."/>
            <person name="Salazar E."/>
            <person name="Vargas-Lagunas C."/>
            <person name="Encarnacion S."/>
            <person name="Girard L."/>
            <person name="Mora J."/>
        </authorList>
    </citation>
    <scope>NUCLEOTIDE SEQUENCE [LARGE SCALE GENOMIC DNA]</scope>
    <source>
        <strain evidence="1 2">CFNEI 73</strain>
        <plasmid evidence="1 2">C</plasmid>
    </source>
</reference>
<accession>A0A1L3LZ87</accession>
<dbReference type="RefSeq" id="WP_064254386.1">
    <property type="nucleotide sequence ID" value="NZ_CP013110.1"/>
</dbReference>
<dbReference type="KEGG" id="same:SAMCFNEI73_pC1708"/>
<sequence>MKHDLKLTSGSVQQVVNDLNAGWRNEVVRALGMDSNTFQMAQGTLGLQSADSSGLFLMADSVPPQSTTAYYDPSGKNKRSSAYNQMLHAMLPSTSSGLRAALGDQYSNWIAYRNADTSDLSQLELFKKWASRRLDPNQETAAITAFKKTLSDPLNVALSNYVDKNFYMTFTDDSGKSFTLPSYSCTIDAATKAINTGGSASIDYDSTTASTSSNGTMVSGSASGFYDIFSASAGGSFEQLNQTAASSAFTIKGTIGKYATVVSDAAEWYDGSMVSRAYNGKNDNTIWDPNSNMGTWDSFFGANGSLARRMSSLLVVSEYDLVVTSKATYSQADFQQIKAQASFGIWPFFSASASATHTETYTLNEDGSLSVRYQLNKGLIAIWGATIQNAPN</sequence>
<keyword evidence="2" id="KW-1185">Reference proteome</keyword>
<dbReference type="OrthoDB" id="1373715at2"/>
<name>A0A1L3LZ87_9HYPH</name>
<keyword evidence="1" id="KW-0614">Plasmid</keyword>
<protein>
    <submittedName>
        <fullName evidence="1">Uncharacterized protein</fullName>
    </submittedName>
</protein>
<proteinExistence type="predicted"/>
<organism evidence="1 2">
    <name type="scientific">Sinorhizobium americanum</name>
    <dbReference type="NCBI Taxonomy" id="194963"/>
    <lineage>
        <taxon>Bacteria</taxon>
        <taxon>Pseudomonadati</taxon>
        <taxon>Pseudomonadota</taxon>
        <taxon>Alphaproteobacteria</taxon>
        <taxon>Hyphomicrobiales</taxon>
        <taxon>Rhizobiaceae</taxon>
        <taxon>Sinorhizobium/Ensifer group</taxon>
        <taxon>Sinorhizobium</taxon>
    </lineage>
</organism>
<evidence type="ECO:0000313" key="1">
    <source>
        <dbReference type="EMBL" id="APG95412.1"/>
    </source>
</evidence>
<dbReference type="Proteomes" id="UP000182306">
    <property type="component" value="Plasmid C"/>
</dbReference>
<dbReference type="AlphaFoldDB" id="A0A1L3LZ87"/>